<sequence length="77" mass="8617">MIDEVRSWLLARNDGVTDIGLDEDLIDSRLIDSLGFPEFLLFLEELAGRELDLGQESVVAFRTLRGIRDRVLAGAGR</sequence>
<gene>
    <name evidence="1" type="ORF">GCM10018793_67130</name>
</gene>
<evidence type="ECO:0000313" key="2">
    <source>
        <dbReference type="Proteomes" id="UP000603708"/>
    </source>
</evidence>
<dbReference type="RefSeq" id="WP_189938661.1">
    <property type="nucleotide sequence ID" value="NZ_BNCD01000034.1"/>
</dbReference>
<name>A0A919GNT4_9ACTN</name>
<dbReference type="SUPFAM" id="SSF47336">
    <property type="entry name" value="ACP-like"/>
    <property type="match status" value="1"/>
</dbReference>
<evidence type="ECO:0008006" key="3">
    <source>
        <dbReference type="Google" id="ProtNLM"/>
    </source>
</evidence>
<protein>
    <recommendedName>
        <fullName evidence="3">Acyl carrier protein</fullName>
    </recommendedName>
</protein>
<reference evidence="1" key="2">
    <citation type="submission" date="2020-09" db="EMBL/GenBank/DDBJ databases">
        <authorList>
            <person name="Sun Q."/>
            <person name="Ohkuma M."/>
        </authorList>
    </citation>
    <scope>NUCLEOTIDE SEQUENCE</scope>
    <source>
        <strain evidence="1">JCM 5069</strain>
    </source>
</reference>
<proteinExistence type="predicted"/>
<dbReference type="Proteomes" id="UP000603708">
    <property type="component" value="Unassembled WGS sequence"/>
</dbReference>
<keyword evidence="2" id="KW-1185">Reference proteome</keyword>
<accession>A0A919GNT4</accession>
<dbReference type="EMBL" id="BNCD01000034">
    <property type="protein sequence ID" value="GHH88235.1"/>
    <property type="molecule type" value="Genomic_DNA"/>
</dbReference>
<organism evidence="1 2">
    <name type="scientific">Streptomyces sulfonofaciens</name>
    <dbReference type="NCBI Taxonomy" id="68272"/>
    <lineage>
        <taxon>Bacteria</taxon>
        <taxon>Bacillati</taxon>
        <taxon>Actinomycetota</taxon>
        <taxon>Actinomycetes</taxon>
        <taxon>Kitasatosporales</taxon>
        <taxon>Streptomycetaceae</taxon>
        <taxon>Streptomyces</taxon>
    </lineage>
</organism>
<reference evidence="1" key="1">
    <citation type="journal article" date="2014" name="Int. J. Syst. Evol. Microbiol.">
        <title>Complete genome sequence of Corynebacterium casei LMG S-19264T (=DSM 44701T), isolated from a smear-ripened cheese.</title>
        <authorList>
            <consortium name="US DOE Joint Genome Institute (JGI-PGF)"/>
            <person name="Walter F."/>
            <person name="Albersmeier A."/>
            <person name="Kalinowski J."/>
            <person name="Ruckert C."/>
        </authorList>
    </citation>
    <scope>NUCLEOTIDE SEQUENCE</scope>
    <source>
        <strain evidence="1">JCM 5069</strain>
    </source>
</reference>
<comment type="caution">
    <text evidence="1">The sequence shown here is derived from an EMBL/GenBank/DDBJ whole genome shotgun (WGS) entry which is preliminary data.</text>
</comment>
<dbReference type="AlphaFoldDB" id="A0A919GNT4"/>
<evidence type="ECO:0000313" key="1">
    <source>
        <dbReference type="EMBL" id="GHH88235.1"/>
    </source>
</evidence>
<dbReference type="InterPro" id="IPR036736">
    <property type="entry name" value="ACP-like_sf"/>
</dbReference>
<dbReference type="Gene3D" id="1.10.1200.10">
    <property type="entry name" value="ACP-like"/>
    <property type="match status" value="1"/>
</dbReference>